<evidence type="ECO:0000256" key="2">
    <source>
        <dbReference type="SAM" id="Coils"/>
    </source>
</evidence>
<dbReference type="AlphaFoldDB" id="A0AAV1GNC5"/>
<dbReference type="InterPro" id="IPR010326">
    <property type="entry name" value="EXOC3/Sec6"/>
</dbReference>
<evidence type="ECO:0000313" key="4">
    <source>
        <dbReference type="EMBL" id="CAJ1074579.1"/>
    </source>
</evidence>
<organism evidence="4 5">
    <name type="scientific">Xyrichtys novacula</name>
    <name type="common">Pearly razorfish</name>
    <name type="synonym">Hemipteronotus novacula</name>
    <dbReference type="NCBI Taxonomy" id="13765"/>
    <lineage>
        <taxon>Eukaryota</taxon>
        <taxon>Metazoa</taxon>
        <taxon>Chordata</taxon>
        <taxon>Craniata</taxon>
        <taxon>Vertebrata</taxon>
        <taxon>Euteleostomi</taxon>
        <taxon>Actinopterygii</taxon>
        <taxon>Neopterygii</taxon>
        <taxon>Teleostei</taxon>
        <taxon>Neoteleostei</taxon>
        <taxon>Acanthomorphata</taxon>
        <taxon>Eupercaria</taxon>
        <taxon>Labriformes</taxon>
        <taxon>Labridae</taxon>
        <taxon>Xyrichtys</taxon>
    </lineage>
</organism>
<sequence>MSEKMENPLENSDKDRVSLKSNDQSPGKGAVKETLVRLQSFRRSIREAAKKSPLSSGGKGEKVTPKKDTDDDDEPKLKPPPSPSLSAGSPVTSPIKSLGGLFQKKDEEDGGTTSPKGSGLSRSLTAPRIGESLINRGNSIYRSLRLGSKRDKNKACRPGLENIFPESSLEEKKEEKVEEEEVCEEIEETYSLPELPHTPLSVMQISNLIEMEVLEEAYLNLLALRQEFQQEQESCSEDSPMELAKKEKDLNLLYRAMMEKICTIVRDSNSLPSRNKGLLVYVARIIQEEERRAEKPGGLPDSWMDAWREAVCEGVQVKVKGVHLEQKEQNTSWLSVHLGLLGKAIVEDLENVRKQLRWSYPPSFKVFSTYVKSYHRVVREHLKKLEVQVTELKDLYALLDWIIHRYKSERIMGSPSLQPDMTDESTDLQLEDDFLKQLMEKYCSRVREDMKFSLGRLIELENEDFWSHRNSPKKEDNFLVCHINMDIWTRVKGSVDLSKNIDAQLAQRVISSCLKELKQFPKRFETEFKNHCGALKPQPLWTEYHITYINSFTALQGHMEDYQLECPQETEEFRKEVKWLIVRLSQNLEDQYKEDVTPFLRRMMTRKWLTNEEDFKNLHNRTELLSQHCAVMRPPYAQEFASRLHYHVVKEYIGQLMKNNYSCKNRKHEKAATKIRAQWDELKDLFEEMNSSHEWLHHVGDDLSNIIIQKNKADIKDHLQPLVEHYPDFSKKHLVAVLYFRGLTRGREYQLILRRLSELKKKQGNDVCDRNHVLFSGMQVAVNTDCFSNLPFSCLNFLLPNN</sequence>
<proteinExistence type="inferred from homology"/>
<dbReference type="GO" id="GO:0051601">
    <property type="term" value="P:exocyst localization"/>
    <property type="evidence" value="ECO:0007669"/>
    <property type="project" value="TreeGrafter"/>
</dbReference>
<keyword evidence="5" id="KW-1185">Reference proteome</keyword>
<dbReference type="InterPro" id="IPR042532">
    <property type="entry name" value="EXOC3/Sec6_C"/>
</dbReference>
<comment type="similarity">
    <text evidence="1">Belongs to the SEC6 family.</text>
</comment>
<feature type="compositionally biased region" description="Basic and acidic residues" evidence="3">
    <location>
        <begin position="59"/>
        <end position="69"/>
    </location>
</feature>
<evidence type="ECO:0000256" key="3">
    <source>
        <dbReference type="SAM" id="MobiDB-lite"/>
    </source>
</evidence>
<protein>
    <submittedName>
        <fullName evidence="4">Exocyst complex component 3-like protein 4 isoform X1</fullName>
    </submittedName>
</protein>
<dbReference type="Gene3D" id="1.10.357.70">
    <property type="entry name" value="Exocyst complex component Sec6, C-terminal domain"/>
    <property type="match status" value="1"/>
</dbReference>
<keyword evidence="2" id="KW-0175">Coiled coil</keyword>
<feature type="compositionally biased region" description="Basic and acidic residues" evidence="3">
    <location>
        <begin position="1"/>
        <end position="18"/>
    </location>
</feature>
<reference evidence="4" key="1">
    <citation type="submission" date="2023-08" db="EMBL/GenBank/DDBJ databases">
        <authorList>
            <person name="Alioto T."/>
            <person name="Alioto T."/>
            <person name="Gomez Garrido J."/>
        </authorList>
    </citation>
    <scope>NUCLEOTIDE SEQUENCE</scope>
</reference>
<feature type="compositionally biased region" description="Polar residues" evidence="3">
    <location>
        <begin position="111"/>
        <end position="124"/>
    </location>
</feature>
<dbReference type="PANTHER" id="PTHR21292:SF7">
    <property type="entry name" value="EXOCYST COMPLEX COMPONENT 3-LIKE 2"/>
    <property type="match status" value="1"/>
</dbReference>
<feature type="region of interest" description="Disordered" evidence="3">
    <location>
        <begin position="1"/>
        <end position="125"/>
    </location>
</feature>
<gene>
    <name evidence="4" type="ORF">XNOV1_A001494</name>
</gene>
<dbReference type="EMBL" id="OY660878">
    <property type="protein sequence ID" value="CAJ1074579.1"/>
    <property type="molecule type" value="Genomic_DNA"/>
</dbReference>
<evidence type="ECO:0000256" key="1">
    <source>
        <dbReference type="ARBA" id="ARBA00009447"/>
    </source>
</evidence>
<dbReference type="GO" id="GO:0000149">
    <property type="term" value="F:SNARE binding"/>
    <property type="evidence" value="ECO:0007669"/>
    <property type="project" value="TreeGrafter"/>
</dbReference>
<evidence type="ECO:0000313" key="5">
    <source>
        <dbReference type="Proteomes" id="UP001178508"/>
    </source>
</evidence>
<feature type="coiled-coil region" evidence="2">
    <location>
        <begin position="169"/>
        <end position="234"/>
    </location>
</feature>
<dbReference type="Pfam" id="PF06046">
    <property type="entry name" value="Sec6"/>
    <property type="match status" value="1"/>
</dbReference>
<name>A0AAV1GNC5_XYRNO</name>
<dbReference type="GO" id="GO:0006887">
    <property type="term" value="P:exocytosis"/>
    <property type="evidence" value="ECO:0007669"/>
    <property type="project" value="InterPro"/>
</dbReference>
<dbReference type="Proteomes" id="UP001178508">
    <property type="component" value="Chromosome 15"/>
</dbReference>
<dbReference type="GO" id="GO:0000145">
    <property type="term" value="C:exocyst"/>
    <property type="evidence" value="ECO:0007669"/>
    <property type="project" value="InterPro"/>
</dbReference>
<accession>A0AAV1GNC5</accession>
<feature type="compositionally biased region" description="Polar residues" evidence="3">
    <location>
        <begin position="86"/>
        <end position="95"/>
    </location>
</feature>
<dbReference type="PANTHER" id="PTHR21292">
    <property type="entry name" value="EXOCYST COMPLEX COMPONENT SEC6-RELATED"/>
    <property type="match status" value="1"/>
</dbReference>